<dbReference type="Proteomes" id="UP000823964">
    <property type="component" value="Unassembled WGS sequence"/>
</dbReference>
<evidence type="ECO:0000256" key="1">
    <source>
        <dbReference type="SAM" id="MobiDB-lite"/>
    </source>
</evidence>
<comment type="caution">
    <text evidence="2">The sequence shown here is derived from an EMBL/GenBank/DDBJ whole genome shotgun (WGS) entry which is preliminary data.</text>
</comment>
<dbReference type="AlphaFoldDB" id="A0A9D1VCJ2"/>
<accession>A0A9D1VCJ2</accession>
<gene>
    <name evidence="2" type="ORF">H9862_07735</name>
</gene>
<feature type="compositionally biased region" description="Basic residues" evidence="1">
    <location>
        <begin position="142"/>
        <end position="155"/>
    </location>
</feature>
<reference evidence="2" key="2">
    <citation type="submission" date="2021-04" db="EMBL/GenBank/DDBJ databases">
        <authorList>
            <person name="Gilroy R."/>
        </authorList>
    </citation>
    <scope>NUCLEOTIDE SEQUENCE</scope>
    <source>
        <strain evidence="2">14975</strain>
    </source>
</reference>
<organism evidence="2 3">
    <name type="scientific">Candidatus Akkermansia intestinigallinarum</name>
    <dbReference type="NCBI Taxonomy" id="2838431"/>
    <lineage>
        <taxon>Bacteria</taxon>
        <taxon>Pseudomonadati</taxon>
        <taxon>Verrucomicrobiota</taxon>
        <taxon>Verrucomicrobiia</taxon>
        <taxon>Verrucomicrobiales</taxon>
        <taxon>Akkermansiaceae</taxon>
        <taxon>Akkermansia</taxon>
    </lineage>
</organism>
<protein>
    <submittedName>
        <fullName evidence="2">Uncharacterized protein</fullName>
    </submittedName>
</protein>
<dbReference type="NCBIfam" id="TIGR04138">
    <property type="entry name" value="Plancto_Ver_chp"/>
    <property type="match status" value="1"/>
</dbReference>
<proteinExistence type="predicted"/>
<name>A0A9D1VCJ2_9BACT</name>
<evidence type="ECO:0000313" key="2">
    <source>
        <dbReference type="EMBL" id="HIX20472.1"/>
    </source>
</evidence>
<sequence length="190" mass="21037">MQASFEEAINQLVERHPEYAAEAYYFMRNAIDYAAEQLNKSDQSPHLSAEELYLGACAYALDEYGPLARHLLASWNLRSSHDFGCIVYNLIEAGIFGRQNSDRQDEFEHLTPLCDILESPYSIMPIPPQTPEDEAEPAPPAPRKKAAKTRTRRRQTPPSDGTASADNSSDDSSDDSSPDTESPDNTSPAA</sequence>
<dbReference type="InterPro" id="IPR026406">
    <property type="entry name" value="Ver/Plancto_CHP"/>
</dbReference>
<dbReference type="EMBL" id="DXFQ01000143">
    <property type="protein sequence ID" value="HIX20472.1"/>
    <property type="molecule type" value="Genomic_DNA"/>
</dbReference>
<evidence type="ECO:0000313" key="3">
    <source>
        <dbReference type="Proteomes" id="UP000823964"/>
    </source>
</evidence>
<feature type="compositionally biased region" description="Acidic residues" evidence="1">
    <location>
        <begin position="168"/>
        <end position="182"/>
    </location>
</feature>
<feature type="compositionally biased region" description="Low complexity" evidence="1">
    <location>
        <begin position="156"/>
        <end position="167"/>
    </location>
</feature>
<reference evidence="2" key="1">
    <citation type="journal article" date="2021" name="PeerJ">
        <title>Extensive microbial diversity within the chicken gut microbiome revealed by metagenomics and culture.</title>
        <authorList>
            <person name="Gilroy R."/>
            <person name="Ravi A."/>
            <person name="Getino M."/>
            <person name="Pursley I."/>
            <person name="Horton D.L."/>
            <person name="Alikhan N.F."/>
            <person name="Baker D."/>
            <person name="Gharbi K."/>
            <person name="Hall N."/>
            <person name="Watson M."/>
            <person name="Adriaenssens E.M."/>
            <person name="Foster-Nyarko E."/>
            <person name="Jarju S."/>
            <person name="Secka A."/>
            <person name="Antonio M."/>
            <person name="Oren A."/>
            <person name="Chaudhuri R.R."/>
            <person name="La Ragione R."/>
            <person name="Hildebrand F."/>
            <person name="Pallen M.J."/>
        </authorList>
    </citation>
    <scope>NUCLEOTIDE SEQUENCE</scope>
    <source>
        <strain evidence="2">14975</strain>
    </source>
</reference>
<feature type="region of interest" description="Disordered" evidence="1">
    <location>
        <begin position="120"/>
        <end position="190"/>
    </location>
</feature>